<dbReference type="Proteomes" id="UP000630353">
    <property type="component" value="Unassembled WGS sequence"/>
</dbReference>
<dbReference type="InterPro" id="IPR006860">
    <property type="entry name" value="FecR"/>
</dbReference>
<keyword evidence="4" id="KW-1185">Reference proteome</keyword>
<evidence type="ECO:0000313" key="4">
    <source>
        <dbReference type="Proteomes" id="UP000630353"/>
    </source>
</evidence>
<dbReference type="Pfam" id="PF04773">
    <property type="entry name" value="FecR"/>
    <property type="match status" value="1"/>
</dbReference>
<feature type="chain" id="PRO_5037241497" description="FecR protein domain-containing protein" evidence="1">
    <location>
        <begin position="29"/>
        <end position="158"/>
    </location>
</feature>
<evidence type="ECO:0000256" key="1">
    <source>
        <dbReference type="SAM" id="SignalP"/>
    </source>
</evidence>
<accession>A0A918XUT6</accession>
<dbReference type="AlphaFoldDB" id="A0A918XUT6"/>
<proteinExistence type="predicted"/>
<reference evidence="3" key="2">
    <citation type="submission" date="2020-09" db="EMBL/GenBank/DDBJ databases">
        <authorList>
            <person name="Sun Q."/>
            <person name="Kim S."/>
        </authorList>
    </citation>
    <scope>NUCLEOTIDE SEQUENCE</scope>
    <source>
        <strain evidence="3">KCTC 42651</strain>
    </source>
</reference>
<dbReference type="RefSeq" id="WP_189992966.1">
    <property type="nucleotide sequence ID" value="NZ_BMZS01000010.1"/>
</dbReference>
<keyword evidence="1" id="KW-0732">Signal</keyword>
<reference evidence="3" key="1">
    <citation type="journal article" date="2014" name="Int. J. Syst. Evol. Microbiol.">
        <title>Complete genome sequence of Corynebacterium casei LMG S-19264T (=DSM 44701T), isolated from a smear-ripened cheese.</title>
        <authorList>
            <consortium name="US DOE Joint Genome Institute (JGI-PGF)"/>
            <person name="Walter F."/>
            <person name="Albersmeier A."/>
            <person name="Kalinowski J."/>
            <person name="Ruckert C."/>
        </authorList>
    </citation>
    <scope>NUCLEOTIDE SEQUENCE</scope>
    <source>
        <strain evidence="3">KCTC 42651</strain>
    </source>
</reference>
<dbReference type="EMBL" id="BMZS01000010">
    <property type="protein sequence ID" value="GHD57981.1"/>
    <property type="molecule type" value="Genomic_DNA"/>
</dbReference>
<comment type="caution">
    <text evidence="3">The sequence shown here is derived from an EMBL/GenBank/DDBJ whole genome shotgun (WGS) entry which is preliminary data.</text>
</comment>
<sequence length="158" mass="16054">MGGVQQVLKAAALAVALAWSAAVGPAQADDRLIGTVKTAEGEVALVRGNATLAAAVGDDVQLHDRLRTGSDGSVGVTLNDGTLISLGPNSLFEFSEFEYAPQRGAFGFLGTIDGGTMLYSSGKVGKLAPDRTRIKTPISVIAVRGTRFAVGLPAAAGN</sequence>
<evidence type="ECO:0000259" key="2">
    <source>
        <dbReference type="Pfam" id="PF04773"/>
    </source>
</evidence>
<evidence type="ECO:0000313" key="3">
    <source>
        <dbReference type="EMBL" id="GHD57981.1"/>
    </source>
</evidence>
<dbReference type="PANTHER" id="PTHR38731">
    <property type="entry name" value="LIPL45-RELATED LIPOPROTEIN-RELATED"/>
    <property type="match status" value="1"/>
</dbReference>
<feature type="signal peptide" evidence="1">
    <location>
        <begin position="1"/>
        <end position="28"/>
    </location>
</feature>
<name>A0A918XUT6_9PROT</name>
<organism evidence="3 4">
    <name type="scientific">Thalassobaculum fulvum</name>
    <dbReference type="NCBI Taxonomy" id="1633335"/>
    <lineage>
        <taxon>Bacteria</taxon>
        <taxon>Pseudomonadati</taxon>
        <taxon>Pseudomonadota</taxon>
        <taxon>Alphaproteobacteria</taxon>
        <taxon>Rhodospirillales</taxon>
        <taxon>Thalassobaculaceae</taxon>
        <taxon>Thalassobaculum</taxon>
    </lineage>
</organism>
<gene>
    <name evidence="3" type="ORF">GCM10017083_40160</name>
</gene>
<protein>
    <recommendedName>
        <fullName evidence="2">FecR protein domain-containing protein</fullName>
    </recommendedName>
</protein>
<feature type="domain" description="FecR protein" evidence="2">
    <location>
        <begin position="64"/>
        <end position="150"/>
    </location>
</feature>
<dbReference type="PANTHER" id="PTHR38731:SF3">
    <property type="entry name" value="BLL6125 PROTEIN"/>
    <property type="match status" value="1"/>
</dbReference>